<feature type="compositionally biased region" description="Polar residues" evidence="1">
    <location>
        <begin position="14"/>
        <end position="23"/>
    </location>
</feature>
<dbReference type="Proteomes" id="UP000033551">
    <property type="component" value="Unassembled WGS sequence"/>
</dbReference>
<evidence type="ECO:0000256" key="1">
    <source>
        <dbReference type="SAM" id="MobiDB-lite"/>
    </source>
</evidence>
<evidence type="ECO:0000313" key="3">
    <source>
        <dbReference type="Proteomes" id="UP000033551"/>
    </source>
</evidence>
<organism evidence="2 3">
    <name type="scientific">Streptomyces katrae</name>
    <dbReference type="NCBI Taxonomy" id="68223"/>
    <lineage>
        <taxon>Bacteria</taxon>
        <taxon>Bacillati</taxon>
        <taxon>Actinomycetota</taxon>
        <taxon>Actinomycetes</taxon>
        <taxon>Kitasatosporales</taxon>
        <taxon>Streptomycetaceae</taxon>
        <taxon>Streptomyces</taxon>
    </lineage>
</organism>
<evidence type="ECO:0000313" key="2">
    <source>
        <dbReference type="EMBL" id="KJY26914.1"/>
    </source>
</evidence>
<comment type="caution">
    <text evidence="2">The sequence shown here is derived from an EMBL/GenBank/DDBJ whole genome shotgun (WGS) entry which is preliminary data.</text>
</comment>
<feature type="region of interest" description="Disordered" evidence="1">
    <location>
        <begin position="1"/>
        <end position="93"/>
    </location>
</feature>
<reference evidence="2 3" key="1">
    <citation type="submission" date="2015-02" db="EMBL/GenBank/DDBJ databases">
        <authorList>
            <person name="Ju K.-S."/>
            <person name="Doroghazi J.R."/>
            <person name="Metcalf W."/>
        </authorList>
    </citation>
    <scope>NUCLEOTIDE SEQUENCE [LARGE SCALE GENOMIC DNA]</scope>
    <source>
        <strain evidence="2 3">NRRL ISP-5550</strain>
    </source>
</reference>
<dbReference type="PATRIC" id="fig|68223.7.peg.2122"/>
<protein>
    <submittedName>
        <fullName evidence="2">Uncharacterized protein</fullName>
    </submittedName>
</protein>
<proteinExistence type="predicted"/>
<gene>
    <name evidence="2" type="ORF">VR44_28910</name>
</gene>
<keyword evidence="3" id="KW-1185">Reference proteome</keyword>
<accession>A0A0F4IZ33</accession>
<dbReference type="EMBL" id="JZWV01000887">
    <property type="protein sequence ID" value="KJY26914.1"/>
    <property type="molecule type" value="Genomic_DNA"/>
</dbReference>
<feature type="compositionally biased region" description="Low complexity" evidence="1">
    <location>
        <begin position="27"/>
        <end position="47"/>
    </location>
</feature>
<sequence length="93" mass="9520">MTSSLGPPSREDQGTPTTTSSCPLQEVSTAVKAASTTATGVAPVRRATSSRRRASAPPTVESTAPPSKVVTAGRRARKGSPWVRGASPSRSTQ</sequence>
<dbReference type="AlphaFoldDB" id="A0A0F4IZ33"/>
<name>A0A0F4IZ33_9ACTN</name>